<dbReference type="PANTHER" id="PTHR39206">
    <property type="entry name" value="SLL8004 PROTEIN"/>
    <property type="match status" value="1"/>
</dbReference>
<evidence type="ECO:0000256" key="2">
    <source>
        <dbReference type="ARBA" id="ARBA00022840"/>
    </source>
</evidence>
<reference evidence="4 5" key="1">
    <citation type="submission" date="2019-12" db="EMBL/GenBank/DDBJ databases">
        <title>Novel species isolated from a subtropical stream in China.</title>
        <authorList>
            <person name="Lu H."/>
        </authorList>
    </citation>
    <scope>NUCLEOTIDE SEQUENCE [LARGE SCALE GENOMIC DNA]</scope>
    <source>
        <strain evidence="4 5">FT50W</strain>
    </source>
</reference>
<evidence type="ECO:0000313" key="5">
    <source>
        <dbReference type="Proteomes" id="UP000474565"/>
    </source>
</evidence>
<dbReference type="AlphaFoldDB" id="A0A6L8MQB3"/>
<dbReference type="PANTHER" id="PTHR39206:SF1">
    <property type="entry name" value="SLL8004 PROTEIN"/>
    <property type="match status" value="1"/>
</dbReference>
<dbReference type="Gene3D" id="3.40.50.300">
    <property type="entry name" value="P-loop containing nucleotide triphosphate hydrolases"/>
    <property type="match status" value="1"/>
</dbReference>
<dbReference type="InterPro" id="IPR010488">
    <property type="entry name" value="Zeta_toxin_domain"/>
</dbReference>
<proteinExistence type="predicted"/>
<keyword evidence="2" id="KW-0067">ATP-binding</keyword>
<evidence type="ECO:0000256" key="1">
    <source>
        <dbReference type="ARBA" id="ARBA00022741"/>
    </source>
</evidence>
<evidence type="ECO:0000313" key="4">
    <source>
        <dbReference type="EMBL" id="MYM83675.1"/>
    </source>
</evidence>
<organism evidence="4 5">
    <name type="scientific">Duganella lactea</name>
    <dbReference type="NCBI Taxonomy" id="2692173"/>
    <lineage>
        <taxon>Bacteria</taxon>
        <taxon>Pseudomonadati</taxon>
        <taxon>Pseudomonadota</taxon>
        <taxon>Betaproteobacteria</taxon>
        <taxon>Burkholderiales</taxon>
        <taxon>Oxalobacteraceae</taxon>
        <taxon>Telluria group</taxon>
        <taxon>Duganella</taxon>
    </lineage>
</organism>
<dbReference type="RefSeq" id="WP_161020406.1">
    <property type="nucleotide sequence ID" value="NZ_WWCP01000022.1"/>
</dbReference>
<keyword evidence="1" id="KW-0547">Nucleotide-binding</keyword>
<dbReference type="Proteomes" id="UP000474565">
    <property type="component" value="Unassembled WGS sequence"/>
</dbReference>
<evidence type="ECO:0000259" key="3">
    <source>
        <dbReference type="Pfam" id="PF06414"/>
    </source>
</evidence>
<accession>A0A6L8MQB3</accession>
<dbReference type="GO" id="GO:0005524">
    <property type="term" value="F:ATP binding"/>
    <property type="evidence" value="ECO:0007669"/>
    <property type="project" value="UniProtKB-KW"/>
</dbReference>
<dbReference type="EMBL" id="WWCP01000022">
    <property type="protein sequence ID" value="MYM83675.1"/>
    <property type="molecule type" value="Genomic_DNA"/>
</dbReference>
<dbReference type="InterPro" id="IPR027417">
    <property type="entry name" value="P-loop_NTPase"/>
</dbReference>
<comment type="caution">
    <text evidence="4">The sequence shown here is derived from an EMBL/GenBank/DDBJ whole genome shotgun (WGS) entry which is preliminary data.</text>
</comment>
<name>A0A6L8MQB3_9BURK</name>
<dbReference type="SUPFAM" id="SSF52540">
    <property type="entry name" value="P-loop containing nucleoside triphosphate hydrolases"/>
    <property type="match status" value="1"/>
</dbReference>
<sequence>MADDKDESALGPLVVVFAGPNGSGKTSLIEELKQTGLATMRGVVPLPNYFINPDQVAKDLKGEFPDQNARDEAAQRAAMQARASAIAGRLPFAFETVMSHPSRINEMLLLKEQGYHLFLTFITTDDPEKNVERVKWRYETGSTTGHYVKPEKVRERYHRTLALLPRATEIADAVYVYDNSVDGKGATLQVVIERDGQFSVADDAKEWAVEQLIKPLQAREEELSFLLESLDGVGYSCGDTDELRGIYTGPVLTSTPNFLAQYDSATKLAIIHDRLLLETALLSHDEGQMDYKDGEVLTIRYTVDGAPAIEPQAAVSLR</sequence>
<protein>
    <recommendedName>
        <fullName evidence="3">Zeta toxin domain-containing protein</fullName>
    </recommendedName>
</protein>
<gene>
    <name evidence="4" type="ORF">GTP44_17160</name>
</gene>
<dbReference type="Pfam" id="PF06414">
    <property type="entry name" value="Zeta_toxin"/>
    <property type="match status" value="1"/>
</dbReference>
<feature type="domain" description="Zeta toxin" evidence="3">
    <location>
        <begin position="5"/>
        <end position="179"/>
    </location>
</feature>
<dbReference type="GO" id="GO:0016301">
    <property type="term" value="F:kinase activity"/>
    <property type="evidence" value="ECO:0007669"/>
    <property type="project" value="InterPro"/>
</dbReference>